<dbReference type="PANTHER" id="PTHR42655:SF1">
    <property type="entry name" value="GLYCOGEN PHOSPHORYLASE"/>
    <property type="match status" value="1"/>
</dbReference>
<comment type="caution">
    <text evidence="2">The sequence shown here is derived from an EMBL/GenBank/DDBJ whole genome shotgun (WGS) entry which is preliminary data.</text>
</comment>
<comment type="similarity">
    <text evidence="1">Belongs to the glycogen phosphorylase family.</text>
</comment>
<dbReference type="Gene3D" id="3.40.50.2000">
    <property type="entry name" value="Glycogen Phosphorylase B"/>
    <property type="match status" value="3"/>
</dbReference>
<sequence>MLKVMKLREVSSPVAYFCAEFAIDNELPTYSGGLGILAGDVMHEAAQEHYPMVGIGILYKGKEFMQHITGAGREEQRDSEFDHDTSFLRPTTIEGKPLILNLSLEASVVKIKSYHIRLSDTTLLFFLSTDVDGNPSEWISDMDALYKGDVNSQIRQQILLGVGGIKLLKALSITPSFYHINEGRPAFCIWEIVKNEMEDKQKSFEDSWEKAIKKIVYTNHTLVAAGNPTYSIELIERWATPFARKMKVDTNLLIKDGLVDPGTFSISQFALNISSKHSSVSKVHADYAKRQYPDYKWIAITNGVYMPRWQDSDFRDPSLTDKQIWDMHLAKKYELMETVVKRTGFGYDPERLVITWARRLAEYKQPKAIFKDIERLKKILSKADRPIQLLFAGNTHSGDPNAKSIVEDIISIFSGELSGHAIFVPNYNISLANHFVSGSDVWLNTPKGNLEACGTSGMKAISNGVLNCTVHDGWTYEVDWEGIGWTLDPENVADSLYKLIEDDIAPSYYRRNEEGLPIEWIGRMRKSIEVSKKFSTKRMLEGYKKLLYC</sequence>
<dbReference type="STRING" id="1802521.A2893_01290"/>
<dbReference type="SUPFAM" id="SSF53756">
    <property type="entry name" value="UDP-Glycosyltransferase/glycogen phosphorylase"/>
    <property type="match status" value="1"/>
</dbReference>
<dbReference type="GO" id="GO:0005975">
    <property type="term" value="P:carbohydrate metabolic process"/>
    <property type="evidence" value="ECO:0007669"/>
    <property type="project" value="InterPro"/>
</dbReference>
<dbReference type="AlphaFoldDB" id="A0A1F8BMP3"/>
<accession>A0A1F8BMP3</accession>
<proteinExistence type="inferred from homology"/>
<dbReference type="InterPro" id="IPR000811">
    <property type="entry name" value="Glyco_trans_35"/>
</dbReference>
<dbReference type="PANTHER" id="PTHR42655">
    <property type="entry name" value="GLYCOGEN PHOSPHORYLASE"/>
    <property type="match status" value="1"/>
</dbReference>
<evidence type="ECO:0008006" key="4">
    <source>
        <dbReference type="Google" id="ProtNLM"/>
    </source>
</evidence>
<dbReference type="InterPro" id="IPR011834">
    <property type="entry name" value="Agluc_phsphrylas"/>
</dbReference>
<organism evidence="2 3">
    <name type="scientific">Candidatus Woesebacteria bacterium RIFCSPLOWO2_01_FULL_39_25</name>
    <dbReference type="NCBI Taxonomy" id="1802521"/>
    <lineage>
        <taxon>Bacteria</taxon>
        <taxon>Candidatus Woeseibacteriota</taxon>
    </lineage>
</organism>
<gene>
    <name evidence="2" type="ORF">A2893_01290</name>
</gene>
<protein>
    <recommendedName>
        <fullName evidence="4">Alpha-glucan phosphorylase</fullName>
    </recommendedName>
</protein>
<dbReference type="GO" id="GO:0008184">
    <property type="term" value="F:glycogen phosphorylase activity"/>
    <property type="evidence" value="ECO:0007669"/>
    <property type="project" value="InterPro"/>
</dbReference>
<evidence type="ECO:0000313" key="3">
    <source>
        <dbReference type="Proteomes" id="UP000176725"/>
    </source>
</evidence>
<dbReference type="GO" id="GO:0030170">
    <property type="term" value="F:pyridoxal phosphate binding"/>
    <property type="evidence" value="ECO:0007669"/>
    <property type="project" value="InterPro"/>
</dbReference>
<evidence type="ECO:0000256" key="1">
    <source>
        <dbReference type="ARBA" id="ARBA00006047"/>
    </source>
</evidence>
<dbReference type="Proteomes" id="UP000176725">
    <property type="component" value="Unassembled WGS sequence"/>
</dbReference>
<reference evidence="2 3" key="1">
    <citation type="journal article" date="2016" name="Nat. Commun.">
        <title>Thousands of microbial genomes shed light on interconnected biogeochemical processes in an aquifer system.</title>
        <authorList>
            <person name="Anantharaman K."/>
            <person name="Brown C.T."/>
            <person name="Hug L.A."/>
            <person name="Sharon I."/>
            <person name="Castelle C.J."/>
            <person name="Probst A.J."/>
            <person name="Thomas B.C."/>
            <person name="Singh A."/>
            <person name="Wilkins M.J."/>
            <person name="Karaoz U."/>
            <person name="Brodie E.L."/>
            <person name="Williams K.H."/>
            <person name="Hubbard S.S."/>
            <person name="Banfield J.F."/>
        </authorList>
    </citation>
    <scope>NUCLEOTIDE SEQUENCE [LARGE SCALE GENOMIC DNA]</scope>
</reference>
<name>A0A1F8BMP3_9BACT</name>
<dbReference type="NCBIfam" id="TIGR02094">
    <property type="entry name" value="more_P_ylases"/>
    <property type="match status" value="2"/>
</dbReference>
<dbReference type="InterPro" id="IPR052182">
    <property type="entry name" value="Glycogen/Maltodextrin_Phosph"/>
</dbReference>
<dbReference type="Pfam" id="PF00343">
    <property type="entry name" value="Phosphorylase"/>
    <property type="match status" value="1"/>
</dbReference>
<dbReference type="EMBL" id="MGHH01000005">
    <property type="protein sequence ID" value="OGM65344.1"/>
    <property type="molecule type" value="Genomic_DNA"/>
</dbReference>
<evidence type="ECO:0000313" key="2">
    <source>
        <dbReference type="EMBL" id="OGM65344.1"/>
    </source>
</evidence>